<dbReference type="InterPro" id="IPR002686">
    <property type="entry name" value="Transposase_17"/>
</dbReference>
<dbReference type="PANTHER" id="PTHR36966:SF1">
    <property type="entry name" value="REP-ASSOCIATED TYROSINE TRANSPOSASE"/>
    <property type="match status" value="1"/>
</dbReference>
<evidence type="ECO:0000313" key="2">
    <source>
        <dbReference type="EMBL" id="ASC69487.1"/>
    </source>
</evidence>
<dbReference type="SMART" id="SM01321">
    <property type="entry name" value="Y1_Tnp"/>
    <property type="match status" value="1"/>
</dbReference>
<evidence type="ECO:0000313" key="3">
    <source>
        <dbReference type="Proteomes" id="UP000191901"/>
    </source>
</evidence>
<dbReference type="Gene3D" id="3.30.70.1290">
    <property type="entry name" value="Transposase IS200-like"/>
    <property type="match status" value="1"/>
</dbReference>
<dbReference type="EMBL" id="CP021983">
    <property type="protein sequence ID" value="ASC69487.1"/>
    <property type="molecule type" value="Genomic_DNA"/>
</dbReference>
<dbReference type="InterPro" id="IPR036515">
    <property type="entry name" value="Transposase_17_sf"/>
</dbReference>
<dbReference type="KEGG" id="hhg:XM38_004140"/>
<dbReference type="SUPFAM" id="SSF143422">
    <property type="entry name" value="Transposase IS200-like"/>
    <property type="match status" value="1"/>
</dbReference>
<accession>A0A1V8NFR2</accession>
<dbReference type="GO" id="GO:0006313">
    <property type="term" value="P:DNA transposition"/>
    <property type="evidence" value="ECO:0007669"/>
    <property type="project" value="InterPro"/>
</dbReference>
<dbReference type="InterPro" id="IPR052715">
    <property type="entry name" value="RAYT_transposase"/>
</dbReference>
<protein>
    <submittedName>
        <fullName evidence="2">REP-associated tyrosine transposase</fullName>
    </submittedName>
</protein>
<proteinExistence type="predicted"/>
<dbReference type="PANTHER" id="PTHR36966">
    <property type="entry name" value="REP-ASSOCIATED TYROSINE TRANSPOSASE"/>
    <property type="match status" value="1"/>
</dbReference>
<name>A0A1V8NFR2_9CYAN</name>
<sequence>MHYRRAKIPGATYFFTVVTHQRQSLFDNDSTIGLLRQAFRSVKTESPFTIDAIVILPDHLHCIWTLPDEDADFSSRWKRIKARFSRQCPHPYRQQPSSSRRSKGEHAIWQRRFWEHQIRNETDFRHHVDYIHYNPVKHGLVDSPQGWPYSSFHRYVKDGGYPAEWGAGGAIEFDEKIGYE</sequence>
<dbReference type="NCBIfam" id="NF047646">
    <property type="entry name" value="REP_Tyr_transpos"/>
    <property type="match status" value="1"/>
</dbReference>
<keyword evidence="3" id="KW-1185">Reference proteome</keyword>
<evidence type="ECO:0000259" key="1">
    <source>
        <dbReference type="SMART" id="SM01321"/>
    </source>
</evidence>
<dbReference type="AlphaFoldDB" id="A0A1V8NFR2"/>
<reference evidence="2 3" key="1">
    <citation type="journal article" date="2016" name="Biochim. Biophys. Acta">
        <title>Characterization of red-shifted phycobilisomes isolated from the chlorophyll f-containing cyanobacterium Halomicronema hongdechloris.</title>
        <authorList>
            <person name="Li Y."/>
            <person name="Lin Y."/>
            <person name="Garvey C.J."/>
            <person name="Birch D."/>
            <person name="Corkery R.W."/>
            <person name="Loughlin P.C."/>
            <person name="Scheer H."/>
            <person name="Willows R.D."/>
            <person name="Chen M."/>
        </authorList>
    </citation>
    <scope>NUCLEOTIDE SEQUENCE [LARGE SCALE GENOMIC DNA]</scope>
    <source>
        <strain evidence="2 3">C2206</strain>
    </source>
</reference>
<dbReference type="Proteomes" id="UP000191901">
    <property type="component" value="Chromosome"/>
</dbReference>
<gene>
    <name evidence="2" type="primary">rayT</name>
    <name evidence="2" type="ORF">XM38_004140</name>
</gene>
<dbReference type="RefSeq" id="WP_080812545.1">
    <property type="nucleotide sequence ID" value="NZ_CP021983.2"/>
</dbReference>
<dbReference type="STRING" id="1641165.XM38_21485"/>
<organism evidence="2 3">
    <name type="scientific">Halomicronema hongdechloris C2206</name>
    <dbReference type="NCBI Taxonomy" id="1641165"/>
    <lineage>
        <taxon>Bacteria</taxon>
        <taxon>Bacillati</taxon>
        <taxon>Cyanobacteriota</taxon>
        <taxon>Cyanophyceae</taxon>
        <taxon>Nodosilineales</taxon>
        <taxon>Nodosilineaceae</taxon>
        <taxon>Halomicronema</taxon>
    </lineage>
</organism>
<dbReference type="GO" id="GO:0004803">
    <property type="term" value="F:transposase activity"/>
    <property type="evidence" value="ECO:0007669"/>
    <property type="project" value="InterPro"/>
</dbReference>
<dbReference type="Pfam" id="PF01797">
    <property type="entry name" value="Y1_Tnp"/>
    <property type="match status" value="1"/>
</dbReference>
<dbReference type="GO" id="GO:0043565">
    <property type="term" value="F:sequence-specific DNA binding"/>
    <property type="evidence" value="ECO:0007669"/>
    <property type="project" value="TreeGrafter"/>
</dbReference>
<dbReference type="OrthoDB" id="9788881at2"/>
<feature type="domain" description="Transposase IS200-like" evidence="1">
    <location>
        <begin position="8"/>
        <end position="134"/>
    </location>
</feature>